<sequence>MANKRVIKKQLNGMIIDVLDECFSIQLYNESKTEATEKLIDEALSFGDDVLSKIHEAKTKKDFPAIRQMMEDKGVYFIEELNGLQ</sequence>
<comment type="caution">
    <text evidence="1">The sequence shown here is derived from an EMBL/GenBank/DDBJ whole genome shotgun (WGS) entry which is preliminary data.</text>
</comment>
<evidence type="ECO:0000313" key="1">
    <source>
        <dbReference type="EMBL" id="TSJ48152.1"/>
    </source>
</evidence>
<name>A0A556N7K4_9FLAO</name>
<dbReference type="RefSeq" id="WP_144331687.1">
    <property type="nucleotide sequence ID" value="NZ_VLPL01000001.1"/>
</dbReference>
<dbReference type="OrthoDB" id="1121857at2"/>
<proteinExistence type="predicted"/>
<accession>A0A556N7K4</accession>
<organism evidence="1 2">
    <name type="scientific">Fluviicola chungangensis</name>
    <dbReference type="NCBI Taxonomy" id="2597671"/>
    <lineage>
        <taxon>Bacteria</taxon>
        <taxon>Pseudomonadati</taxon>
        <taxon>Bacteroidota</taxon>
        <taxon>Flavobacteriia</taxon>
        <taxon>Flavobacteriales</taxon>
        <taxon>Crocinitomicaceae</taxon>
        <taxon>Fluviicola</taxon>
    </lineage>
</organism>
<evidence type="ECO:0000313" key="2">
    <source>
        <dbReference type="Proteomes" id="UP000316008"/>
    </source>
</evidence>
<reference evidence="1 2" key="1">
    <citation type="submission" date="2019-07" db="EMBL/GenBank/DDBJ databases">
        <authorList>
            <person name="Huq M.A."/>
        </authorList>
    </citation>
    <scope>NUCLEOTIDE SEQUENCE [LARGE SCALE GENOMIC DNA]</scope>
    <source>
        <strain evidence="1 2">MAH-3</strain>
    </source>
</reference>
<dbReference type="EMBL" id="VLPL01000001">
    <property type="protein sequence ID" value="TSJ48152.1"/>
    <property type="molecule type" value="Genomic_DNA"/>
</dbReference>
<keyword evidence="2" id="KW-1185">Reference proteome</keyword>
<protein>
    <submittedName>
        <fullName evidence="1">Uncharacterized protein</fullName>
    </submittedName>
</protein>
<dbReference type="AlphaFoldDB" id="A0A556N7K4"/>
<dbReference type="Proteomes" id="UP000316008">
    <property type="component" value="Unassembled WGS sequence"/>
</dbReference>
<gene>
    <name evidence="1" type="ORF">FO442_03175</name>
</gene>